<comment type="similarity">
    <text evidence="7">Belongs to the major facilitator superfamily. Allantoate permease family.</text>
</comment>
<dbReference type="InterPro" id="IPR011701">
    <property type="entry name" value="MFS"/>
</dbReference>
<dbReference type="FunFam" id="1.20.1250.20:FF:000386">
    <property type="entry name" value="MFS general substrate transporter"/>
    <property type="match status" value="1"/>
</dbReference>
<proteinExistence type="inferred from homology"/>
<dbReference type="PANTHER" id="PTHR43791:SF39">
    <property type="entry name" value="TRANSPORTER LIZ1_SEO1, PUTATIVE (AFU_ORTHOLOGUE AFUA_3G00980)-RELATED"/>
    <property type="match status" value="1"/>
</dbReference>
<dbReference type="Gene3D" id="1.20.1250.20">
    <property type="entry name" value="MFS general substrate transporter like domains"/>
    <property type="match status" value="2"/>
</dbReference>
<evidence type="ECO:0000256" key="5">
    <source>
        <dbReference type="ARBA" id="ARBA00022989"/>
    </source>
</evidence>
<dbReference type="Proteomes" id="UP000005222">
    <property type="component" value="Chromosome H"/>
</dbReference>
<evidence type="ECO:0000256" key="6">
    <source>
        <dbReference type="ARBA" id="ARBA00023136"/>
    </source>
</evidence>
<keyword evidence="3" id="KW-1003">Cell membrane</keyword>
<feature type="transmembrane region" description="Helical" evidence="9">
    <location>
        <begin position="239"/>
        <end position="259"/>
    </location>
</feature>
<evidence type="ECO:0000256" key="7">
    <source>
        <dbReference type="ARBA" id="ARBA00037968"/>
    </source>
</evidence>
<gene>
    <name evidence="11" type="primary">Piso0_003287</name>
    <name evidence="10" type="ORF">GNLVRS01_PISO0G09004g</name>
    <name evidence="11" type="ORF">GNLVRS01_PISO0H09005g</name>
</gene>
<evidence type="ECO:0000313" key="12">
    <source>
        <dbReference type="Proteomes" id="UP000005222"/>
    </source>
</evidence>
<reference evidence="11" key="1">
    <citation type="submission" date="2011-10" db="EMBL/GenBank/DDBJ databases">
        <authorList>
            <person name="Genoscope - CEA"/>
        </authorList>
    </citation>
    <scope>NUCLEOTIDE SEQUENCE</scope>
</reference>
<dbReference type="EMBL" id="FO082052">
    <property type="protein sequence ID" value="CCE80950.1"/>
    <property type="molecule type" value="Genomic_DNA"/>
</dbReference>
<feature type="transmembrane region" description="Helical" evidence="9">
    <location>
        <begin position="406"/>
        <end position="429"/>
    </location>
</feature>
<evidence type="ECO:0000256" key="1">
    <source>
        <dbReference type="ARBA" id="ARBA00004651"/>
    </source>
</evidence>
<dbReference type="PANTHER" id="PTHR43791">
    <property type="entry name" value="PERMEASE-RELATED"/>
    <property type="match status" value="1"/>
</dbReference>
<feature type="transmembrane region" description="Helical" evidence="9">
    <location>
        <begin position="380"/>
        <end position="400"/>
    </location>
</feature>
<dbReference type="STRING" id="559304.G8YHP8"/>
<dbReference type="OrthoDB" id="3639251at2759"/>
<feature type="transmembrane region" description="Helical" evidence="9">
    <location>
        <begin position="475"/>
        <end position="495"/>
    </location>
</feature>
<keyword evidence="4 9" id="KW-0812">Transmembrane</keyword>
<dbReference type="FunFam" id="1.20.1250.20:FF:000065">
    <property type="entry name" value="Putative MFS pantothenate transporter"/>
    <property type="match status" value="1"/>
</dbReference>
<feature type="transmembrane region" description="Helical" evidence="9">
    <location>
        <begin position="146"/>
        <end position="165"/>
    </location>
</feature>
<dbReference type="HOGENOM" id="CLU_001265_4_2_1"/>
<dbReference type="InterPro" id="IPR036259">
    <property type="entry name" value="MFS_trans_sf"/>
</dbReference>
<feature type="transmembrane region" description="Helical" evidence="9">
    <location>
        <begin position="441"/>
        <end position="463"/>
    </location>
</feature>
<organism evidence="11 12">
    <name type="scientific">Pichia sorbitophila (strain ATCC MYA-4447 / BCRC 22081 / CBS 7064 / NBRC 10061 / NRRL Y-12695)</name>
    <name type="common">Hybrid yeast</name>
    <dbReference type="NCBI Taxonomy" id="559304"/>
    <lineage>
        <taxon>Eukaryota</taxon>
        <taxon>Fungi</taxon>
        <taxon>Dikarya</taxon>
        <taxon>Ascomycota</taxon>
        <taxon>Saccharomycotina</taxon>
        <taxon>Pichiomycetes</taxon>
        <taxon>Debaryomycetaceae</taxon>
        <taxon>Millerozyma</taxon>
    </lineage>
</organism>
<evidence type="ECO:0000256" key="8">
    <source>
        <dbReference type="SAM" id="MobiDB-lite"/>
    </source>
</evidence>
<dbReference type="InParanoid" id="G8YHP8"/>
<dbReference type="eggNOG" id="KOG2533">
    <property type="taxonomic scope" value="Eukaryota"/>
</dbReference>
<evidence type="ECO:0000256" key="3">
    <source>
        <dbReference type="ARBA" id="ARBA00022475"/>
    </source>
</evidence>
<keyword evidence="5 9" id="KW-1133">Transmembrane helix</keyword>
<feature type="region of interest" description="Disordered" evidence="8">
    <location>
        <begin position="506"/>
        <end position="527"/>
    </location>
</feature>
<keyword evidence="6 9" id="KW-0472">Membrane</keyword>
<name>G8YHP8_PICSO</name>
<reference evidence="12" key="2">
    <citation type="journal article" date="2012" name="G3 (Bethesda)">
        <title>Pichia sorbitophila, an interspecies yeast hybrid reveals early steps of genome resolution following polyploidization.</title>
        <authorList>
            <person name="Leh Louis V."/>
            <person name="Despons L."/>
            <person name="Friedrich A."/>
            <person name="Martin T."/>
            <person name="Durrens P."/>
            <person name="Casaregola S."/>
            <person name="Neuveglise C."/>
            <person name="Fairhead C."/>
            <person name="Marck C."/>
            <person name="Cruz J.A."/>
            <person name="Straub M.L."/>
            <person name="Kugler V."/>
            <person name="Sacerdot C."/>
            <person name="Uzunov Z."/>
            <person name="Thierry A."/>
            <person name="Weiss S."/>
            <person name="Bleykasten C."/>
            <person name="De Montigny J."/>
            <person name="Jacques N."/>
            <person name="Jung P."/>
            <person name="Lemaire M."/>
            <person name="Mallet S."/>
            <person name="Morel G."/>
            <person name="Richard G.F."/>
            <person name="Sarkar A."/>
            <person name="Savel G."/>
            <person name="Schacherer J."/>
            <person name="Seret M.L."/>
            <person name="Talla E."/>
            <person name="Samson G."/>
            <person name="Jubin C."/>
            <person name="Poulain J."/>
            <person name="Vacherie B."/>
            <person name="Barbe V."/>
            <person name="Pelletier E."/>
            <person name="Sherman D.J."/>
            <person name="Westhof E."/>
            <person name="Weissenbach J."/>
            <person name="Baret P.V."/>
            <person name="Wincker P."/>
            <person name="Gaillardin C."/>
            <person name="Dujon B."/>
            <person name="Souciet J.L."/>
        </authorList>
    </citation>
    <scope>NUCLEOTIDE SEQUENCE [LARGE SCALE GENOMIC DNA]</scope>
    <source>
        <strain evidence="12">ATCC MYA-4447 / BCRC 22081 / CBS 7064 / NBRC 10061 / NRRL Y-12695</strain>
    </source>
</reference>
<protein>
    <submittedName>
        <fullName evidence="11">Piso0_003287 protein</fullName>
    </submittedName>
</protein>
<evidence type="ECO:0000256" key="4">
    <source>
        <dbReference type="ARBA" id="ARBA00022692"/>
    </source>
</evidence>
<evidence type="ECO:0000256" key="9">
    <source>
        <dbReference type="SAM" id="Phobius"/>
    </source>
</evidence>
<feature type="compositionally biased region" description="Polar residues" evidence="8">
    <location>
        <begin position="518"/>
        <end position="527"/>
    </location>
</feature>
<keyword evidence="2" id="KW-0813">Transport</keyword>
<evidence type="ECO:0000313" key="10">
    <source>
        <dbReference type="EMBL" id="CCE80185.1"/>
    </source>
</evidence>
<dbReference type="Pfam" id="PF07690">
    <property type="entry name" value="MFS_1"/>
    <property type="match status" value="1"/>
</dbReference>
<comment type="subcellular location">
    <subcellularLocation>
        <location evidence="1">Cell membrane</location>
        <topology evidence="1">Multi-pass membrane protein</topology>
    </subcellularLocation>
</comment>
<dbReference type="GO" id="GO:0005886">
    <property type="term" value="C:plasma membrane"/>
    <property type="evidence" value="ECO:0007669"/>
    <property type="project" value="UniProtKB-SubCell"/>
</dbReference>
<sequence>MSEISPLDSKQGKTNRIKIGTTEVAEHHEEPYIDLSLNLSKEEFDRRNNSKWFKIRKFFWDGTDKHPSEQRYLMKLDFFLLSSSMLGYFIKNLDQSNMATAYVNGMDEYYNMGDNQYNYQMTLWTVGYIIGQIPSNLILHRISARYYLGGLEVCWAILTLLMITCKSLRGIYAIRFFVGLTESGYFPGIEYLVGSNYSASEIAKRSTYFSVSSSIASLISGPLQEAMLKRYKHSKMPPFKWMFLYDAVISIPIGLYTMVTDPNTPSTTDSWYFSEQDRLIGLERRRRIGAQLNTRERYTWKKIKSFVNSWHIYLFPLMFLTYNNSCSATSQPTFTTWMKKDLKLPSSDYNTYPSILSALQIVCSLLIAYIGDFLGGGKNWLFVGLFFTLTIIGCSLLAAWNIPLGLHWLCYYLIGIPTTWGQPQIFSWVNRLLIEDDMKRNFVVVITNTLAYVTNAWVPIFVWNTNDKPRYFIGFTYTACLSSLGLILTAIIYFLSKRDERRKVEQQAKEVSDEEYSVRSTISPKDL</sequence>
<dbReference type="EMBL" id="FO082053">
    <property type="protein sequence ID" value="CCE80185.1"/>
    <property type="molecule type" value="Genomic_DNA"/>
</dbReference>
<evidence type="ECO:0000256" key="2">
    <source>
        <dbReference type="ARBA" id="ARBA00022448"/>
    </source>
</evidence>
<accession>G8YHP8</accession>
<dbReference type="SUPFAM" id="SSF103473">
    <property type="entry name" value="MFS general substrate transporter"/>
    <property type="match status" value="1"/>
</dbReference>
<evidence type="ECO:0000313" key="11">
    <source>
        <dbReference type="EMBL" id="CCE80950.1"/>
    </source>
</evidence>
<keyword evidence="12" id="KW-1185">Reference proteome</keyword>
<dbReference type="Proteomes" id="UP000005222">
    <property type="component" value="Chromosome G"/>
</dbReference>
<feature type="transmembrane region" description="Helical" evidence="9">
    <location>
        <begin position="352"/>
        <end position="371"/>
    </location>
</feature>
<dbReference type="AlphaFoldDB" id="G8YHP8"/>
<dbReference type="GO" id="GO:0022857">
    <property type="term" value="F:transmembrane transporter activity"/>
    <property type="evidence" value="ECO:0007669"/>
    <property type="project" value="InterPro"/>
</dbReference>